<dbReference type="InterPro" id="IPR050736">
    <property type="entry name" value="Sensor_HK_Regulatory"/>
</dbReference>
<evidence type="ECO:0000313" key="8">
    <source>
        <dbReference type="EMBL" id="PAX47623.1"/>
    </source>
</evidence>
<evidence type="ECO:0000259" key="7">
    <source>
        <dbReference type="PROSITE" id="PS50113"/>
    </source>
</evidence>
<dbReference type="InterPro" id="IPR000700">
    <property type="entry name" value="PAS-assoc_C"/>
</dbReference>
<feature type="coiled-coil region" evidence="6">
    <location>
        <begin position="45"/>
        <end position="76"/>
    </location>
</feature>
<keyword evidence="5" id="KW-0902">Two-component regulatory system</keyword>
<protein>
    <recommendedName>
        <fullName evidence="2">histidine kinase</fullName>
        <ecNumber evidence="2">2.7.13.3</ecNumber>
    </recommendedName>
</protein>
<dbReference type="InterPro" id="IPR036097">
    <property type="entry name" value="HisK_dim/P_sf"/>
</dbReference>
<dbReference type="EMBL" id="NTFS01000580">
    <property type="protein sequence ID" value="PAX47623.1"/>
    <property type="molecule type" value="Genomic_DNA"/>
</dbReference>
<evidence type="ECO:0000256" key="4">
    <source>
        <dbReference type="ARBA" id="ARBA00022777"/>
    </source>
</evidence>
<keyword evidence="9" id="KW-1185">Reference proteome</keyword>
<evidence type="ECO:0000256" key="6">
    <source>
        <dbReference type="SAM" id="Coils"/>
    </source>
</evidence>
<dbReference type="SUPFAM" id="SSF55785">
    <property type="entry name" value="PYP-like sensor domain (PAS domain)"/>
    <property type="match status" value="1"/>
</dbReference>
<keyword evidence="3" id="KW-0808">Transferase</keyword>
<dbReference type="SUPFAM" id="SSF47384">
    <property type="entry name" value="Homodimeric domain of signal transducing histidine kinase"/>
    <property type="match status" value="1"/>
</dbReference>
<dbReference type="PANTHER" id="PTHR43711">
    <property type="entry name" value="TWO-COMPONENT HISTIDINE KINASE"/>
    <property type="match status" value="1"/>
</dbReference>
<reference evidence="8 9" key="1">
    <citation type="submission" date="2017-08" db="EMBL/GenBank/DDBJ databases">
        <title>Draft genome sequence of filamentous cyanobacterium Calothrix elsteri CCALA 953.</title>
        <authorList>
            <person name="Gagunashvili A.N."/>
            <person name="Elster J."/>
            <person name="Andresson O.S."/>
        </authorList>
    </citation>
    <scope>NUCLEOTIDE SEQUENCE [LARGE SCALE GENOMIC DNA]</scope>
    <source>
        <strain evidence="8 9">CCALA 953</strain>
    </source>
</reference>
<dbReference type="GO" id="GO:0000155">
    <property type="term" value="F:phosphorelay sensor kinase activity"/>
    <property type="evidence" value="ECO:0007669"/>
    <property type="project" value="InterPro"/>
</dbReference>
<dbReference type="PROSITE" id="PS50113">
    <property type="entry name" value="PAC"/>
    <property type="match status" value="1"/>
</dbReference>
<evidence type="ECO:0000256" key="1">
    <source>
        <dbReference type="ARBA" id="ARBA00000085"/>
    </source>
</evidence>
<dbReference type="InterPro" id="IPR013656">
    <property type="entry name" value="PAS_4"/>
</dbReference>
<dbReference type="Gene3D" id="3.30.450.20">
    <property type="entry name" value="PAS domain"/>
    <property type="match status" value="1"/>
</dbReference>
<dbReference type="PANTHER" id="PTHR43711:SF31">
    <property type="entry name" value="HISTIDINE KINASE"/>
    <property type="match status" value="1"/>
</dbReference>
<organism evidence="8 9">
    <name type="scientific">Brunnivagina elsteri CCALA 953</name>
    <dbReference type="NCBI Taxonomy" id="987040"/>
    <lineage>
        <taxon>Bacteria</taxon>
        <taxon>Bacillati</taxon>
        <taxon>Cyanobacteriota</taxon>
        <taxon>Cyanophyceae</taxon>
        <taxon>Nostocales</taxon>
        <taxon>Calotrichaceae</taxon>
        <taxon>Brunnivagina</taxon>
    </lineage>
</organism>
<comment type="caution">
    <text evidence="8">The sequence shown here is derived from an EMBL/GenBank/DDBJ whole genome shotgun (WGS) entry which is preliminary data.</text>
</comment>
<evidence type="ECO:0000256" key="3">
    <source>
        <dbReference type="ARBA" id="ARBA00022679"/>
    </source>
</evidence>
<feature type="domain" description="PAC" evidence="7">
    <location>
        <begin position="1"/>
        <end position="54"/>
    </location>
</feature>
<comment type="catalytic activity">
    <reaction evidence="1">
        <text>ATP + protein L-histidine = ADP + protein N-phospho-L-histidine.</text>
        <dbReference type="EC" id="2.7.13.3"/>
    </reaction>
</comment>
<evidence type="ECO:0000256" key="2">
    <source>
        <dbReference type="ARBA" id="ARBA00012438"/>
    </source>
</evidence>
<dbReference type="InterPro" id="IPR035965">
    <property type="entry name" value="PAS-like_dom_sf"/>
</dbReference>
<evidence type="ECO:0000313" key="9">
    <source>
        <dbReference type="Proteomes" id="UP000218238"/>
    </source>
</evidence>
<dbReference type="OrthoDB" id="468332at2"/>
<gene>
    <name evidence="8" type="ORF">CK510_28635</name>
</gene>
<dbReference type="AlphaFoldDB" id="A0A2A2TAI2"/>
<dbReference type="NCBIfam" id="TIGR00229">
    <property type="entry name" value="sensory_box"/>
    <property type="match status" value="1"/>
</dbReference>
<dbReference type="InterPro" id="IPR000014">
    <property type="entry name" value="PAS"/>
</dbReference>
<dbReference type="Proteomes" id="UP000218238">
    <property type="component" value="Unassembled WGS sequence"/>
</dbReference>
<name>A0A2A2TAI2_9CYAN</name>
<sequence>MLEIVESQLQADGKQSWIETSKVPLLDIDGNRIGVLGTFQDITLRKNTELSLQQLNEELEQRVERRTAELLEAKELADSANRAKSEFLANMSHELRTNRNL</sequence>
<dbReference type="Gene3D" id="1.10.287.130">
    <property type="match status" value="1"/>
</dbReference>
<dbReference type="EC" id="2.7.13.3" evidence="2"/>
<dbReference type="Pfam" id="PF08448">
    <property type="entry name" value="PAS_4"/>
    <property type="match status" value="1"/>
</dbReference>
<accession>A0A2A2TAI2</accession>
<keyword evidence="6" id="KW-0175">Coiled coil</keyword>
<evidence type="ECO:0000256" key="5">
    <source>
        <dbReference type="ARBA" id="ARBA00023012"/>
    </source>
</evidence>
<keyword evidence="4" id="KW-0418">Kinase</keyword>
<proteinExistence type="predicted"/>